<dbReference type="InterPro" id="IPR026022">
    <property type="entry name" value="PhoU_dom"/>
</dbReference>
<dbReference type="PANTHER" id="PTHR42930">
    <property type="entry name" value="PHOSPHATE-SPECIFIC TRANSPORT SYSTEM ACCESSORY PROTEIN PHOU"/>
    <property type="match status" value="1"/>
</dbReference>
<dbReference type="InterPro" id="IPR028366">
    <property type="entry name" value="PhoU"/>
</dbReference>
<protein>
    <recommendedName>
        <fullName evidence="8">Phosphate-specific transport system accessory protein PhoU</fullName>
    </recommendedName>
</protein>
<name>A0A095VPM8_9GAMM</name>
<dbReference type="HOGENOM" id="CLU_078518_2_1_6"/>
<dbReference type="Proteomes" id="UP000029640">
    <property type="component" value="Unassembled WGS sequence"/>
</dbReference>
<evidence type="ECO:0000256" key="7">
    <source>
        <dbReference type="ARBA" id="ARBA00056181"/>
    </source>
</evidence>
<dbReference type="RefSeq" id="WP_236629733.1">
    <property type="nucleotide sequence ID" value="NZ_KN234745.1"/>
</dbReference>
<dbReference type="GO" id="GO:0045936">
    <property type="term" value="P:negative regulation of phosphate metabolic process"/>
    <property type="evidence" value="ECO:0007669"/>
    <property type="project" value="InterPro"/>
</dbReference>
<dbReference type="InterPro" id="IPR038078">
    <property type="entry name" value="PhoU-like_sf"/>
</dbReference>
<dbReference type="STRING" id="1265313.HRUBRA_01806"/>
<evidence type="ECO:0000256" key="6">
    <source>
        <dbReference type="ARBA" id="ARBA00022592"/>
    </source>
</evidence>
<dbReference type="SUPFAM" id="SSF109755">
    <property type="entry name" value="PhoU-like"/>
    <property type="match status" value="1"/>
</dbReference>
<dbReference type="GO" id="GO:0005737">
    <property type="term" value="C:cytoplasm"/>
    <property type="evidence" value="ECO:0007669"/>
    <property type="project" value="UniProtKB-SubCell"/>
</dbReference>
<dbReference type="EMBL" id="AUVB01000054">
    <property type="protein sequence ID" value="KGE03427.1"/>
    <property type="molecule type" value="Genomic_DNA"/>
</dbReference>
<dbReference type="PIRSF" id="PIRSF003107">
    <property type="entry name" value="PhoU"/>
    <property type="match status" value="1"/>
</dbReference>
<evidence type="ECO:0000259" key="9">
    <source>
        <dbReference type="Pfam" id="PF01895"/>
    </source>
</evidence>
<dbReference type="PANTHER" id="PTHR42930:SF3">
    <property type="entry name" value="PHOSPHATE-SPECIFIC TRANSPORT SYSTEM ACCESSORY PROTEIN PHOU"/>
    <property type="match status" value="1"/>
</dbReference>
<keyword evidence="6 8" id="KW-0592">Phosphate transport</keyword>
<evidence type="ECO:0000313" key="11">
    <source>
        <dbReference type="Proteomes" id="UP000029640"/>
    </source>
</evidence>
<dbReference type="AlphaFoldDB" id="A0A095VPM8"/>
<feature type="domain" description="PhoU" evidence="9">
    <location>
        <begin position="25"/>
        <end position="112"/>
    </location>
</feature>
<proteinExistence type="inferred from homology"/>
<evidence type="ECO:0000256" key="4">
    <source>
        <dbReference type="ARBA" id="ARBA00022448"/>
    </source>
</evidence>
<accession>A0A095VPM8</accession>
<evidence type="ECO:0000256" key="3">
    <source>
        <dbReference type="ARBA" id="ARBA00011738"/>
    </source>
</evidence>
<dbReference type="Pfam" id="PF01895">
    <property type="entry name" value="PhoU"/>
    <property type="match status" value="2"/>
</dbReference>
<comment type="subcellular location">
    <subcellularLocation>
        <location evidence="1 8">Cytoplasm</location>
    </subcellularLocation>
</comment>
<evidence type="ECO:0000256" key="2">
    <source>
        <dbReference type="ARBA" id="ARBA00008107"/>
    </source>
</evidence>
<dbReference type="NCBIfam" id="TIGR02135">
    <property type="entry name" value="phoU_full"/>
    <property type="match status" value="1"/>
</dbReference>
<sequence>MQSDNHRQHISGQFNAELEAVRNHLLEMGGRVEAAVARAVETLLTRDSGEAEAVIAADEEVNAMEVRIDEECSRILARRQPAASDLRLVIAVAKVTTDLERVGDEATKIARQAITLSEQAPARSGSPEVRRIGKHVGAMLRSALDAFARQDVAMAVNVVVDDEGVDSEYHSAMRSLVTFMMEDPRNIGPILNELWALRALERIGDHAANIAEQVIYLARGLDVRHMEPAELLAYMQAEAEEPSPGNVTP</sequence>
<evidence type="ECO:0000256" key="5">
    <source>
        <dbReference type="ARBA" id="ARBA00022490"/>
    </source>
</evidence>
<organism evidence="10 11">
    <name type="scientific">Pseudohaliea rubra DSM 19751</name>
    <dbReference type="NCBI Taxonomy" id="1265313"/>
    <lineage>
        <taxon>Bacteria</taxon>
        <taxon>Pseudomonadati</taxon>
        <taxon>Pseudomonadota</taxon>
        <taxon>Gammaproteobacteria</taxon>
        <taxon>Cellvibrionales</taxon>
        <taxon>Halieaceae</taxon>
        <taxon>Pseudohaliea</taxon>
    </lineage>
</organism>
<comment type="caution">
    <text evidence="10">The sequence shown here is derived from an EMBL/GenBank/DDBJ whole genome shotgun (WGS) entry which is preliminary data.</text>
</comment>
<keyword evidence="11" id="KW-1185">Reference proteome</keyword>
<comment type="function">
    <text evidence="7 8">Plays a role in the regulation of phosphate uptake.</text>
</comment>
<keyword evidence="5 8" id="KW-0963">Cytoplasm</keyword>
<dbReference type="PATRIC" id="fig|1265313.6.peg.1785"/>
<comment type="subunit">
    <text evidence="3 8">Homodimer.</text>
</comment>
<gene>
    <name evidence="10" type="ORF">HRUBRA_01806</name>
</gene>
<dbReference type="FunFam" id="1.20.58.220:FF:000004">
    <property type="entry name" value="Phosphate-specific transport system accessory protein PhoU"/>
    <property type="match status" value="1"/>
</dbReference>
<evidence type="ECO:0000256" key="8">
    <source>
        <dbReference type="PIRNR" id="PIRNR003107"/>
    </source>
</evidence>
<dbReference type="Gene3D" id="1.20.58.220">
    <property type="entry name" value="Phosphate transport system protein phou homolog 2, domain 2"/>
    <property type="match status" value="2"/>
</dbReference>
<dbReference type="eggNOG" id="COG0704">
    <property type="taxonomic scope" value="Bacteria"/>
</dbReference>
<dbReference type="GO" id="GO:0030643">
    <property type="term" value="P:intracellular phosphate ion homeostasis"/>
    <property type="evidence" value="ECO:0007669"/>
    <property type="project" value="InterPro"/>
</dbReference>
<reference evidence="10 11" key="1">
    <citation type="journal article" date="2014" name="Genome Announc.">
        <title>Genome Sequence of Gammaproteobacterial Pseudohaliea rubra Type Strain DSM 19751, Isolated from Coastal Seawater of the Mediterranean Sea.</title>
        <authorList>
            <person name="Spring S."/>
            <person name="Fiebig A."/>
            <person name="Riedel T."/>
            <person name="Goker M."/>
            <person name="Klenk H.P."/>
        </authorList>
    </citation>
    <scope>NUCLEOTIDE SEQUENCE [LARGE SCALE GENOMIC DNA]</scope>
    <source>
        <strain evidence="10 11">DSM 19751</strain>
    </source>
</reference>
<comment type="similarity">
    <text evidence="2 8">Belongs to the PhoU family.</text>
</comment>
<evidence type="ECO:0000313" key="10">
    <source>
        <dbReference type="EMBL" id="KGE03427.1"/>
    </source>
</evidence>
<keyword evidence="4 8" id="KW-0813">Transport</keyword>
<feature type="domain" description="PhoU" evidence="9">
    <location>
        <begin position="129"/>
        <end position="214"/>
    </location>
</feature>
<dbReference type="GO" id="GO:0006817">
    <property type="term" value="P:phosphate ion transport"/>
    <property type="evidence" value="ECO:0007669"/>
    <property type="project" value="UniProtKB-KW"/>
</dbReference>
<evidence type="ECO:0000256" key="1">
    <source>
        <dbReference type="ARBA" id="ARBA00004496"/>
    </source>
</evidence>